<dbReference type="InterPro" id="IPR013785">
    <property type="entry name" value="Aldolase_TIM"/>
</dbReference>
<sequence length="222" mass="24250">MRCRYPPGYRFFAGKGETGIGARLHLVTGDRHLPDHIVAVVEKVRPWVDQVHLRWKSRTAREMYRLGSRLLERGLLTSGQLVVHDRLDVAMALGCGIHLPEAGLPVDRVREIVGCRHRVGVSVHSVRAAEQAAALGADYLMFGHVFSTPSKPGIPPKGLELLSRVVRAVKVPVLAIGGINAERIPRVMETGCAGVAVLSALMDSPNPEGAARRMRARLDRLS</sequence>
<dbReference type="GO" id="GO:0004789">
    <property type="term" value="F:thiamine-phosphate diphosphorylase activity"/>
    <property type="evidence" value="ECO:0007669"/>
    <property type="project" value="UniProtKB-UniRule"/>
</dbReference>
<feature type="binding site" evidence="9">
    <location>
        <position position="122"/>
    </location>
    <ligand>
        <name>4-amino-2-methyl-5-(diphosphooxymethyl)pyrimidine</name>
        <dbReference type="ChEBI" id="CHEBI:57841"/>
    </ligand>
</feature>
<dbReference type="Pfam" id="PF02581">
    <property type="entry name" value="TMP-TENI"/>
    <property type="match status" value="1"/>
</dbReference>
<keyword evidence="4 9" id="KW-0460">Magnesium</keyword>
<evidence type="ECO:0000256" key="6">
    <source>
        <dbReference type="ARBA" id="ARBA00047334"/>
    </source>
</evidence>
<comment type="function">
    <text evidence="9">Condenses 4-methyl-5-(beta-hydroxyethyl)thiazole monophosphate (THZ-P) and 2-methyl-4-amino-5-hydroxymethyl pyrimidine pyrophosphate (HMP-PP) to form thiamine monophosphate (TMP).</text>
</comment>
<reference evidence="12" key="1">
    <citation type="submission" date="2016-10" db="EMBL/GenBank/DDBJ databases">
        <authorList>
            <person name="Varghese N."/>
            <person name="Submissions S."/>
        </authorList>
    </citation>
    <scope>NUCLEOTIDE SEQUENCE [LARGE SCALE GENOMIC DNA]</scope>
    <source>
        <strain evidence="12">DSM 44945</strain>
    </source>
</reference>
<dbReference type="Proteomes" id="UP000198661">
    <property type="component" value="Unassembled WGS sequence"/>
</dbReference>
<dbReference type="GO" id="GO:0009228">
    <property type="term" value="P:thiamine biosynthetic process"/>
    <property type="evidence" value="ECO:0007669"/>
    <property type="project" value="UniProtKB-KW"/>
</dbReference>
<feature type="binding site" evidence="9">
    <location>
        <begin position="198"/>
        <end position="199"/>
    </location>
    <ligand>
        <name>2-[(2R,5Z)-2-carboxy-4-methylthiazol-5(2H)-ylidene]ethyl phosphate</name>
        <dbReference type="ChEBI" id="CHEBI:62899"/>
    </ligand>
</feature>
<name>A0A1I2KR12_9BACL</name>
<keyword evidence="12" id="KW-1185">Reference proteome</keyword>
<keyword evidence="5 9" id="KW-0784">Thiamine biosynthesis</keyword>
<comment type="caution">
    <text evidence="9">Lacks conserved residue(s) required for the propagation of feature annotation.</text>
</comment>
<organism evidence="11 12">
    <name type="scientific">Planifilum fulgidum</name>
    <dbReference type="NCBI Taxonomy" id="201973"/>
    <lineage>
        <taxon>Bacteria</taxon>
        <taxon>Bacillati</taxon>
        <taxon>Bacillota</taxon>
        <taxon>Bacilli</taxon>
        <taxon>Bacillales</taxon>
        <taxon>Thermoactinomycetaceae</taxon>
        <taxon>Planifilum</taxon>
    </lineage>
</organism>
<evidence type="ECO:0000256" key="7">
    <source>
        <dbReference type="ARBA" id="ARBA00047851"/>
    </source>
</evidence>
<dbReference type="GO" id="GO:0005737">
    <property type="term" value="C:cytoplasm"/>
    <property type="evidence" value="ECO:0007669"/>
    <property type="project" value="TreeGrafter"/>
</dbReference>
<dbReference type="EMBL" id="FOOK01000002">
    <property type="protein sequence ID" value="SFF67346.1"/>
    <property type="molecule type" value="Genomic_DNA"/>
</dbReference>
<dbReference type="GO" id="GO:0000287">
    <property type="term" value="F:magnesium ion binding"/>
    <property type="evidence" value="ECO:0007669"/>
    <property type="project" value="UniProtKB-UniRule"/>
</dbReference>
<keyword evidence="2 9" id="KW-0808">Transferase</keyword>
<feature type="binding site" evidence="9">
    <location>
        <position position="151"/>
    </location>
    <ligand>
        <name>4-amino-2-methyl-5-(diphosphooxymethyl)pyrimidine</name>
        <dbReference type="ChEBI" id="CHEBI:57841"/>
    </ligand>
</feature>
<dbReference type="PANTHER" id="PTHR20857:SF15">
    <property type="entry name" value="THIAMINE-PHOSPHATE SYNTHASE"/>
    <property type="match status" value="1"/>
</dbReference>
<evidence type="ECO:0000256" key="5">
    <source>
        <dbReference type="ARBA" id="ARBA00022977"/>
    </source>
</evidence>
<comment type="pathway">
    <text evidence="1 9">Cofactor biosynthesis; thiamine diphosphate biosynthesis; thiamine phosphate from 4-amino-2-methyl-5-diphosphomethylpyrimidine and 4-methyl-5-(2-phosphoethyl)-thiazole: step 1/1.</text>
</comment>
<evidence type="ECO:0000256" key="3">
    <source>
        <dbReference type="ARBA" id="ARBA00022723"/>
    </source>
</evidence>
<dbReference type="RefSeq" id="WP_092035549.1">
    <property type="nucleotide sequence ID" value="NZ_FOOK01000002.1"/>
</dbReference>
<comment type="catalytic activity">
    <reaction evidence="7 9">
        <text>2-(2-carboxy-4-methylthiazol-5-yl)ethyl phosphate + 4-amino-2-methyl-5-(diphosphooxymethyl)pyrimidine + 2 H(+) = thiamine phosphate + CO2 + diphosphate</text>
        <dbReference type="Rhea" id="RHEA:47848"/>
        <dbReference type="ChEBI" id="CHEBI:15378"/>
        <dbReference type="ChEBI" id="CHEBI:16526"/>
        <dbReference type="ChEBI" id="CHEBI:33019"/>
        <dbReference type="ChEBI" id="CHEBI:37575"/>
        <dbReference type="ChEBI" id="CHEBI:57841"/>
        <dbReference type="ChEBI" id="CHEBI:62890"/>
        <dbReference type="EC" id="2.5.1.3"/>
    </reaction>
</comment>
<dbReference type="STRING" id="201973.SAMN04488025_102108"/>
<dbReference type="OrthoDB" id="9815348at2"/>
<evidence type="ECO:0000259" key="10">
    <source>
        <dbReference type="Pfam" id="PF02581"/>
    </source>
</evidence>
<dbReference type="PANTHER" id="PTHR20857">
    <property type="entry name" value="THIAMINE-PHOSPHATE PYROPHOSPHORYLASE"/>
    <property type="match status" value="1"/>
</dbReference>
<comment type="similarity">
    <text evidence="9">Belongs to the thiamine-phosphate synthase family.</text>
</comment>
<dbReference type="EC" id="2.5.1.3" evidence="9"/>
<feature type="binding site" evidence="9">
    <location>
        <begin position="148"/>
        <end position="150"/>
    </location>
    <ligand>
        <name>2-[(2R,5Z)-2-carboxy-4-methylthiazol-5(2H)-ylidene]ethyl phosphate</name>
        <dbReference type="ChEBI" id="CHEBI:62899"/>
    </ligand>
</feature>
<dbReference type="InterPro" id="IPR022998">
    <property type="entry name" value="ThiamineP_synth_TenI"/>
</dbReference>
<protein>
    <recommendedName>
        <fullName evidence="9">Thiamine-phosphate synthase</fullName>
        <shortName evidence="9">TP synthase</shortName>
        <shortName evidence="9">TPS</shortName>
        <ecNumber evidence="9">2.5.1.3</ecNumber>
    </recommendedName>
    <alternativeName>
        <fullName evidence="9">Thiamine-phosphate pyrophosphorylase</fullName>
        <shortName evidence="9">TMP pyrophosphorylase</shortName>
        <shortName evidence="9">TMP-PPase</shortName>
    </alternativeName>
</protein>
<comment type="catalytic activity">
    <reaction evidence="6 9">
        <text>4-methyl-5-(2-phosphooxyethyl)-thiazole + 4-amino-2-methyl-5-(diphosphooxymethyl)pyrimidine + H(+) = thiamine phosphate + diphosphate</text>
        <dbReference type="Rhea" id="RHEA:22328"/>
        <dbReference type="ChEBI" id="CHEBI:15378"/>
        <dbReference type="ChEBI" id="CHEBI:33019"/>
        <dbReference type="ChEBI" id="CHEBI:37575"/>
        <dbReference type="ChEBI" id="CHEBI:57841"/>
        <dbReference type="ChEBI" id="CHEBI:58296"/>
        <dbReference type="EC" id="2.5.1.3"/>
    </reaction>
</comment>
<dbReference type="HAMAP" id="MF_00097">
    <property type="entry name" value="TMP_synthase"/>
    <property type="match status" value="1"/>
</dbReference>
<evidence type="ECO:0000313" key="12">
    <source>
        <dbReference type="Proteomes" id="UP000198661"/>
    </source>
</evidence>
<evidence type="ECO:0000256" key="8">
    <source>
        <dbReference type="ARBA" id="ARBA00047883"/>
    </source>
</evidence>
<accession>A0A1I2KR12</accession>
<dbReference type="GO" id="GO:0009229">
    <property type="term" value="P:thiamine diphosphate biosynthetic process"/>
    <property type="evidence" value="ECO:0007669"/>
    <property type="project" value="UniProtKB-UniRule"/>
</dbReference>
<dbReference type="SUPFAM" id="SSF51391">
    <property type="entry name" value="Thiamin phosphate synthase"/>
    <property type="match status" value="1"/>
</dbReference>
<dbReference type="InterPro" id="IPR036206">
    <property type="entry name" value="ThiamineP_synth_sf"/>
</dbReference>
<proteinExistence type="inferred from homology"/>
<feature type="domain" description="Thiamine phosphate synthase/TenI" evidence="10">
    <location>
        <begin position="24"/>
        <end position="201"/>
    </location>
</feature>
<evidence type="ECO:0000256" key="1">
    <source>
        <dbReference type="ARBA" id="ARBA00005165"/>
    </source>
</evidence>
<feature type="binding site" evidence="9">
    <location>
        <position position="85"/>
    </location>
    <ligand>
        <name>Mg(2+)</name>
        <dbReference type="ChEBI" id="CHEBI:18420"/>
    </ligand>
</feature>
<evidence type="ECO:0000313" key="11">
    <source>
        <dbReference type="EMBL" id="SFF67346.1"/>
    </source>
</evidence>
<dbReference type="CDD" id="cd00564">
    <property type="entry name" value="TMP_TenI"/>
    <property type="match status" value="1"/>
</dbReference>
<dbReference type="InterPro" id="IPR034291">
    <property type="entry name" value="TMP_synthase"/>
</dbReference>
<dbReference type="Gene3D" id="3.20.20.70">
    <property type="entry name" value="Aldolase class I"/>
    <property type="match status" value="1"/>
</dbReference>
<feature type="binding site" evidence="9">
    <location>
        <position position="178"/>
    </location>
    <ligand>
        <name>2-[(2R,5Z)-2-carboxy-4-methylthiazol-5(2H)-ylidene]ethyl phosphate</name>
        <dbReference type="ChEBI" id="CHEBI:62899"/>
    </ligand>
</feature>
<comment type="cofactor">
    <cofactor evidence="9">
        <name>Mg(2+)</name>
        <dbReference type="ChEBI" id="CHEBI:18420"/>
    </cofactor>
    <text evidence="9">Binds 1 Mg(2+) ion per subunit.</text>
</comment>
<dbReference type="UniPathway" id="UPA00060">
    <property type="reaction ID" value="UER00141"/>
</dbReference>
<evidence type="ECO:0000256" key="2">
    <source>
        <dbReference type="ARBA" id="ARBA00022679"/>
    </source>
</evidence>
<comment type="catalytic activity">
    <reaction evidence="8 9">
        <text>2-[(2R,5Z)-2-carboxy-4-methylthiazol-5(2H)-ylidene]ethyl phosphate + 4-amino-2-methyl-5-(diphosphooxymethyl)pyrimidine + 2 H(+) = thiamine phosphate + CO2 + diphosphate</text>
        <dbReference type="Rhea" id="RHEA:47844"/>
        <dbReference type="ChEBI" id="CHEBI:15378"/>
        <dbReference type="ChEBI" id="CHEBI:16526"/>
        <dbReference type="ChEBI" id="CHEBI:33019"/>
        <dbReference type="ChEBI" id="CHEBI:37575"/>
        <dbReference type="ChEBI" id="CHEBI:57841"/>
        <dbReference type="ChEBI" id="CHEBI:62899"/>
        <dbReference type="EC" id="2.5.1.3"/>
    </reaction>
</comment>
<dbReference type="AlphaFoldDB" id="A0A1I2KR12"/>
<evidence type="ECO:0000256" key="9">
    <source>
        <dbReference type="HAMAP-Rule" id="MF_00097"/>
    </source>
</evidence>
<gene>
    <name evidence="9" type="primary">thiE</name>
    <name evidence="11" type="ORF">SAMN04488025_102108</name>
</gene>
<keyword evidence="3 9" id="KW-0479">Metal-binding</keyword>
<evidence type="ECO:0000256" key="4">
    <source>
        <dbReference type="ARBA" id="ARBA00022842"/>
    </source>
</evidence>